<proteinExistence type="predicted"/>
<dbReference type="AlphaFoldDB" id="A0A3M7QGR2"/>
<protein>
    <submittedName>
        <fullName evidence="1">Uncharacterized protein</fullName>
    </submittedName>
</protein>
<dbReference type="EMBL" id="REGN01006295">
    <property type="protein sequence ID" value="RNA10128.1"/>
    <property type="molecule type" value="Genomic_DNA"/>
</dbReference>
<evidence type="ECO:0000313" key="2">
    <source>
        <dbReference type="Proteomes" id="UP000276133"/>
    </source>
</evidence>
<dbReference type="Proteomes" id="UP000276133">
    <property type="component" value="Unassembled WGS sequence"/>
</dbReference>
<name>A0A3M7QGR2_BRAPC</name>
<evidence type="ECO:0000313" key="1">
    <source>
        <dbReference type="EMBL" id="RNA10128.1"/>
    </source>
</evidence>
<gene>
    <name evidence="1" type="ORF">BpHYR1_047207</name>
</gene>
<reference evidence="1 2" key="1">
    <citation type="journal article" date="2018" name="Sci. Rep.">
        <title>Genomic signatures of local adaptation to the degree of environmental predictability in rotifers.</title>
        <authorList>
            <person name="Franch-Gras L."/>
            <person name="Hahn C."/>
            <person name="Garcia-Roger E.M."/>
            <person name="Carmona M.J."/>
            <person name="Serra M."/>
            <person name="Gomez A."/>
        </authorList>
    </citation>
    <scope>NUCLEOTIDE SEQUENCE [LARGE SCALE GENOMIC DNA]</scope>
    <source>
        <strain evidence="1">HYR1</strain>
    </source>
</reference>
<comment type="caution">
    <text evidence="1">The sequence shown here is derived from an EMBL/GenBank/DDBJ whole genome shotgun (WGS) entry which is preliminary data.</text>
</comment>
<accession>A0A3M7QGR2</accession>
<organism evidence="1 2">
    <name type="scientific">Brachionus plicatilis</name>
    <name type="common">Marine rotifer</name>
    <name type="synonym">Brachionus muelleri</name>
    <dbReference type="NCBI Taxonomy" id="10195"/>
    <lineage>
        <taxon>Eukaryota</taxon>
        <taxon>Metazoa</taxon>
        <taxon>Spiralia</taxon>
        <taxon>Gnathifera</taxon>
        <taxon>Rotifera</taxon>
        <taxon>Eurotatoria</taxon>
        <taxon>Monogononta</taxon>
        <taxon>Pseudotrocha</taxon>
        <taxon>Ploima</taxon>
        <taxon>Brachionidae</taxon>
        <taxon>Brachionus</taxon>
    </lineage>
</organism>
<sequence length="87" mass="10433">MISDDMIKKNKSLTLINVGQKNEKKTEIFKIKEIIAFQINNFLQFKKSKLTKLKDKKFFMKNKINCRVLQNQYITNEYKNRNTAMLI</sequence>
<keyword evidence="2" id="KW-1185">Reference proteome</keyword>